<comment type="caution">
    <text evidence="1">The sequence shown here is derived from an EMBL/GenBank/DDBJ whole genome shotgun (WGS) entry which is preliminary data.</text>
</comment>
<dbReference type="EMBL" id="CM045770">
    <property type="protein sequence ID" value="KAI7991465.1"/>
    <property type="molecule type" value="Genomic_DNA"/>
</dbReference>
<proteinExistence type="predicted"/>
<gene>
    <name evidence="1" type="ORF">LOK49_LG12G00765</name>
</gene>
<accession>A0ACC0FTS8</accession>
<sequence>MVEGFLQIVSEARLSVKQFCKSLVSQIEENTDIILMENLNLLLKPHKLSINSRYSKAVLYHLEAIINQSLYQDFENSAFQKNGSPKLLDPREDRQSQFSSFVALRNLSWNQVLKKGTKHYSEDFSKFCDQKMSSIVSVLNWTRAWPQQLLQSFFVAAKCIWLLHLLAFSFNPPLGILRIEENTKFDSQYMDDIFMDRQRLSQGPSRVKIMVMPGFYVQDRVLRCKVLCRYKSLA</sequence>
<name>A0ACC0FTS8_9ERIC</name>
<keyword evidence="2" id="KW-1185">Reference proteome</keyword>
<evidence type="ECO:0000313" key="1">
    <source>
        <dbReference type="EMBL" id="KAI7991465.1"/>
    </source>
</evidence>
<reference evidence="1 2" key="1">
    <citation type="journal article" date="2022" name="Plant J.">
        <title>Chromosome-level genome of Camellia lanceoleosa provides a valuable resource for understanding genome evolution and self-incompatibility.</title>
        <authorList>
            <person name="Gong W."/>
            <person name="Xiao S."/>
            <person name="Wang L."/>
            <person name="Liao Z."/>
            <person name="Chang Y."/>
            <person name="Mo W."/>
            <person name="Hu G."/>
            <person name="Li W."/>
            <person name="Zhao G."/>
            <person name="Zhu H."/>
            <person name="Hu X."/>
            <person name="Ji K."/>
            <person name="Xiang X."/>
            <person name="Song Q."/>
            <person name="Yuan D."/>
            <person name="Jin S."/>
            <person name="Zhang L."/>
        </authorList>
    </citation>
    <scope>NUCLEOTIDE SEQUENCE [LARGE SCALE GENOMIC DNA]</scope>
    <source>
        <strain evidence="1">SQ_2022a</strain>
    </source>
</reference>
<evidence type="ECO:0000313" key="2">
    <source>
        <dbReference type="Proteomes" id="UP001060215"/>
    </source>
</evidence>
<organism evidence="1 2">
    <name type="scientific">Camellia lanceoleosa</name>
    <dbReference type="NCBI Taxonomy" id="1840588"/>
    <lineage>
        <taxon>Eukaryota</taxon>
        <taxon>Viridiplantae</taxon>
        <taxon>Streptophyta</taxon>
        <taxon>Embryophyta</taxon>
        <taxon>Tracheophyta</taxon>
        <taxon>Spermatophyta</taxon>
        <taxon>Magnoliopsida</taxon>
        <taxon>eudicotyledons</taxon>
        <taxon>Gunneridae</taxon>
        <taxon>Pentapetalae</taxon>
        <taxon>asterids</taxon>
        <taxon>Ericales</taxon>
        <taxon>Theaceae</taxon>
        <taxon>Camellia</taxon>
    </lineage>
</organism>
<protein>
    <submittedName>
        <fullName evidence="1">IRK-interacting protein</fullName>
    </submittedName>
</protein>
<dbReference type="Proteomes" id="UP001060215">
    <property type="component" value="Chromosome 13"/>
</dbReference>